<evidence type="ECO:0000256" key="1">
    <source>
        <dbReference type="SAM" id="MobiDB-lite"/>
    </source>
</evidence>
<accession>A0A062U449</accession>
<dbReference type="Proteomes" id="UP000027037">
    <property type="component" value="Unassembled WGS sequence"/>
</dbReference>
<dbReference type="PATRIC" id="fig|1280946.3.peg.3273"/>
<sequence>MRGSVPEIKPVCVPLMPSASFDRAYLTRNPRSSSCVRENYPIAFKTVRLIEAFFPPGPIRRKGGPLILAGMTYRPARHIVSLVRFWWDAIGYLAGSAQARLGLYPIPAKPFLNRKEHGEIRNLLAFLEPVLRRVFVLKALELGPLPAPAARPGLPTAQPAAGSKGPAQTPSRPAFPIPHFRLTEPQDGPRRAGTPPPPAFRTGPRIRFLDEDTPVDLRDYPPAPDDLVPSGPLVRRLLAINHALDNAALYVTKMRRLLAGPLRPVQRLDPAVFYARHLKHLQQEAALALHDETVEQLWPNTS</sequence>
<organism evidence="2 3">
    <name type="scientific">Hyphomonas beringensis</name>
    <dbReference type="NCBI Taxonomy" id="1280946"/>
    <lineage>
        <taxon>Bacteria</taxon>
        <taxon>Pseudomonadati</taxon>
        <taxon>Pseudomonadota</taxon>
        <taxon>Alphaproteobacteria</taxon>
        <taxon>Hyphomonadales</taxon>
        <taxon>Hyphomonadaceae</taxon>
        <taxon>Hyphomonas</taxon>
    </lineage>
</organism>
<protein>
    <submittedName>
        <fullName evidence="2">Uncharacterized protein</fullName>
    </submittedName>
</protein>
<keyword evidence="3" id="KW-1185">Reference proteome</keyword>
<dbReference type="STRING" id="1280946.HY29_05885"/>
<reference evidence="2 3" key="1">
    <citation type="journal article" date="2014" name="Antonie Van Leeuwenhoek">
        <title>Hyphomonas beringensis sp. nov. and Hyphomonas chukchiensis sp. nov., isolated from surface seawater of the Bering Sea and Chukchi Sea.</title>
        <authorList>
            <person name="Li C."/>
            <person name="Lai Q."/>
            <person name="Li G."/>
            <person name="Dong C."/>
            <person name="Wang J."/>
            <person name="Liao Y."/>
            <person name="Shao Z."/>
        </authorList>
    </citation>
    <scope>NUCLEOTIDE SEQUENCE [LARGE SCALE GENOMIC DNA]</scope>
    <source>
        <strain evidence="2 3">25B14_1</strain>
    </source>
</reference>
<dbReference type="AlphaFoldDB" id="A0A062U449"/>
<feature type="compositionally biased region" description="Basic and acidic residues" evidence="1">
    <location>
        <begin position="181"/>
        <end position="190"/>
    </location>
</feature>
<proteinExistence type="predicted"/>
<gene>
    <name evidence="2" type="ORF">HY29_05885</name>
</gene>
<evidence type="ECO:0000313" key="3">
    <source>
        <dbReference type="Proteomes" id="UP000027037"/>
    </source>
</evidence>
<feature type="compositionally biased region" description="Low complexity" evidence="1">
    <location>
        <begin position="148"/>
        <end position="157"/>
    </location>
</feature>
<comment type="caution">
    <text evidence="2">The sequence shown here is derived from an EMBL/GenBank/DDBJ whole genome shotgun (WGS) entry which is preliminary data.</text>
</comment>
<feature type="region of interest" description="Disordered" evidence="1">
    <location>
        <begin position="148"/>
        <end position="205"/>
    </location>
</feature>
<evidence type="ECO:0000313" key="2">
    <source>
        <dbReference type="EMBL" id="KCZ51394.1"/>
    </source>
</evidence>
<name>A0A062U449_9PROT</name>
<dbReference type="EMBL" id="AWFF01000087">
    <property type="protein sequence ID" value="KCZ51394.1"/>
    <property type="molecule type" value="Genomic_DNA"/>
</dbReference>